<gene>
    <name evidence="1" type="ORF">AVEN_89248_1</name>
</gene>
<protein>
    <submittedName>
        <fullName evidence="1">Uncharacterized protein</fullName>
    </submittedName>
</protein>
<accession>A0A4Y2HXI4</accession>
<sequence>MKRVLEKLFHWYEKCLSLLGVYEKKRERSDLPFFRTEDTDRSNADAKETYLNTGFNLPPVLTATTTSTKRILEKLFHQYEKCLSHHGDYEE</sequence>
<proteinExistence type="predicted"/>
<dbReference type="Proteomes" id="UP000499080">
    <property type="component" value="Unassembled WGS sequence"/>
</dbReference>
<evidence type="ECO:0000313" key="2">
    <source>
        <dbReference type="Proteomes" id="UP000499080"/>
    </source>
</evidence>
<comment type="caution">
    <text evidence="1">The sequence shown here is derived from an EMBL/GenBank/DDBJ whole genome shotgun (WGS) entry which is preliminary data.</text>
</comment>
<dbReference type="EMBL" id="BGPR01183593">
    <property type="protein sequence ID" value="GBM70227.1"/>
    <property type="molecule type" value="Genomic_DNA"/>
</dbReference>
<name>A0A4Y2HXI4_ARAVE</name>
<keyword evidence="2" id="KW-1185">Reference proteome</keyword>
<reference evidence="1 2" key="1">
    <citation type="journal article" date="2019" name="Sci. Rep.">
        <title>Orb-weaving spider Araneus ventricosus genome elucidates the spidroin gene catalogue.</title>
        <authorList>
            <person name="Kono N."/>
            <person name="Nakamura H."/>
            <person name="Ohtoshi R."/>
            <person name="Moran D.A.P."/>
            <person name="Shinohara A."/>
            <person name="Yoshida Y."/>
            <person name="Fujiwara M."/>
            <person name="Mori M."/>
            <person name="Tomita M."/>
            <person name="Arakawa K."/>
        </authorList>
    </citation>
    <scope>NUCLEOTIDE SEQUENCE [LARGE SCALE GENOMIC DNA]</scope>
</reference>
<organism evidence="1 2">
    <name type="scientific">Araneus ventricosus</name>
    <name type="common">Orbweaver spider</name>
    <name type="synonym">Epeira ventricosa</name>
    <dbReference type="NCBI Taxonomy" id="182803"/>
    <lineage>
        <taxon>Eukaryota</taxon>
        <taxon>Metazoa</taxon>
        <taxon>Ecdysozoa</taxon>
        <taxon>Arthropoda</taxon>
        <taxon>Chelicerata</taxon>
        <taxon>Arachnida</taxon>
        <taxon>Araneae</taxon>
        <taxon>Araneomorphae</taxon>
        <taxon>Entelegynae</taxon>
        <taxon>Araneoidea</taxon>
        <taxon>Araneidae</taxon>
        <taxon>Araneus</taxon>
    </lineage>
</organism>
<evidence type="ECO:0000313" key="1">
    <source>
        <dbReference type="EMBL" id="GBM70227.1"/>
    </source>
</evidence>
<feature type="non-terminal residue" evidence="1">
    <location>
        <position position="91"/>
    </location>
</feature>
<dbReference type="AlphaFoldDB" id="A0A4Y2HXI4"/>